<dbReference type="Gene3D" id="3.15.10.50">
    <property type="match status" value="1"/>
</dbReference>
<proteinExistence type="evidence at transcript level"/>
<dbReference type="AlphaFoldDB" id="R4WQG2"/>
<organism evidence="2">
    <name type="scientific">Riptortus pedestris</name>
    <name type="common">Bean bug</name>
    <dbReference type="NCBI Taxonomy" id="329032"/>
    <lineage>
        <taxon>Eukaryota</taxon>
        <taxon>Metazoa</taxon>
        <taxon>Ecdysozoa</taxon>
        <taxon>Arthropoda</taxon>
        <taxon>Hexapoda</taxon>
        <taxon>Insecta</taxon>
        <taxon>Pterygota</taxon>
        <taxon>Neoptera</taxon>
        <taxon>Paraneoptera</taxon>
        <taxon>Hemiptera</taxon>
        <taxon>Heteroptera</taxon>
        <taxon>Panheteroptera</taxon>
        <taxon>Pentatomomorpha</taxon>
        <taxon>Coreoidea</taxon>
        <taxon>Alydidae</taxon>
        <taxon>Riptortus</taxon>
    </lineage>
</organism>
<evidence type="ECO:0000256" key="1">
    <source>
        <dbReference type="SAM" id="SignalP"/>
    </source>
</evidence>
<reference evidence="2" key="1">
    <citation type="journal article" date="2013" name="PLoS ONE">
        <title>Gene expression in gut symbiotic organ of stinkbug affected by extracellular bacterial symbiont.</title>
        <authorList>
            <person name="Futahashi R."/>
            <person name="Tanaka K."/>
            <person name="Tanahashi M."/>
            <person name="Nikoh N."/>
            <person name="Kikuchi Y."/>
            <person name="Lee B.L."/>
            <person name="Fukatsu T."/>
        </authorList>
    </citation>
    <scope>NUCLEOTIDE SEQUENCE</scope>
    <source>
        <tissue evidence="2">Midgut</tissue>
    </source>
</reference>
<dbReference type="EMBL" id="AK416937">
    <property type="protein sequence ID" value="BAN20152.1"/>
    <property type="molecule type" value="mRNA"/>
</dbReference>
<evidence type="ECO:0000313" key="2">
    <source>
        <dbReference type="EMBL" id="BAN20152.1"/>
    </source>
</evidence>
<keyword evidence="1" id="KW-0732">Signal</keyword>
<dbReference type="PROSITE" id="PS51257">
    <property type="entry name" value="PROKAR_LIPOPROTEIN"/>
    <property type="match status" value="1"/>
</dbReference>
<dbReference type="InterPro" id="IPR038602">
    <property type="entry name" value="Mite_allergen_7_sf"/>
</dbReference>
<sequence>MLKLVSLLFLASLACADKVVNINKQIDEGLVKANEYLTKFGFGLHRLPDHKFGDIELRNGAHVGLNSLQRSADATSTIHDDGSVVIDLHLGWHLFASAYGRIKSQGLEYSGGLIVKDSSFRISYQVVSKPKCDVTLNNLEFERLGKVSFVGSNPAVDGDISDVFAKHVVPYYNGRLDKAKSRVEDVLRKAICIRPDDSASEDLIPAIFKAIRSSFNTQ</sequence>
<accession>R4WQG2</accession>
<protein>
    <submittedName>
        <fullName evidence="2">Uncharacterized protein</fullName>
    </submittedName>
</protein>
<feature type="signal peptide" evidence="1">
    <location>
        <begin position="1"/>
        <end position="16"/>
    </location>
</feature>
<feature type="chain" id="PRO_5004372582" evidence="1">
    <location>
        <begin position="17"/>
        <end position="218"/>
    </location>
</feature>
<name>R4WQG2_RIPPE</name>